<name>A0A3N4JPX7_9PEZI</name>
<feature type="compositionally biased region" description="Polar residues" evidence="1">
    <location>
        <begin position="166"/>
        <end position="188"/>
    </location>
</feature>
<dbReference type="Proteomes" id="UP000276215">
    <property type="component" value="Unassembled WGS sequence"/>
</dbReference>
<gene>
    <name evidence="2" type="ORF">L873DRAFT_1805707</name>
</gene>
<reference evidence="2 3" key="1">
    <citation type="journal article" date="2018" name="Nat. Ecol. Evol.">
        <title>Pezizomycetes genomes reveal the molecular basis of ectomycorrhizal truffle lifestyle.</title>
        <authorList>
            <person name="Murat C."/>
            <person name="Payen T."/>
            <person name="Noel B."/>
            <person name="Kuo A."/>
            <person name="Morin E."/>
            <person name="Chen J."/>
            <person name="Kohler A."/>
            <person name="Krizsan K."/>
            <person name="Balestrini R."/>
            <person name="Da Silva C."/>
            <person name="Montanini B."/>
            <person name="Hainaut M."/>
            <person name="Levati E."/>
            <person name="Barry K.W."/>
            <person name="Belfiori B."/>
            <person name="Cichocki N."/>
            <person name="Clum A."/>
            <person name="Dockter R.B."/>
            <person name="Fauchery L."/>
            <person name="Guy J."/>
            <person name="Iotti M."/>
            <person name="Le Tacon F."/>
            <person name="Lindquist E.A."/>
            <person name="Lipzen A."/>
            <person name="Malagnac F."/>
            <person name="Mello A."/>
            <person name="Molinier V."/>
            <person name="Miyauchi S."/>
            <person name="Poulain J."/>
            <person name="Riccioni C."/>
            <person name="Rubini A."/>
            <person name="Sitrit Y."/>
            <person name="Splivallo R."/>
            <person name="Traeger S."/>
            <person name="Wang M."/>
            <person name="Zifcakova L."/>
            <person name="Wipf D."/>
            <person name="Zambonelli A."/>
            <person name="Paolocci F."/>
            <person name="Nowrousian M."/>
            <person name="Ottonello S."/>
            <person name="Baldrian P."/>
            <person name="Spatafora J.W."/>
            <person name="Henrissat B."/>
            <person name="Nagy L.G."/>
            <person name="Aury J.M."/>
            <person name="Wincker P."/>
            <person name="Grigoriev I.V."/>
            <person name="Bonfante P."/>
            <person name="Martin F.M."/>
        </authorList>
    </citation>
    <scope>NUCLEOTIDE SEQUENCE [LARGE SCALE GENOMIC DNA]</scope>
    <source>
        <strain evidence="2 3">120613-1</strain>
    </source>
</reference>
<dbReference type="OrthoDB" id="5483538at2759"/>
<accession>A0A3N4JPX7</accession>
<feature type="region of interest" description="Disordered" evidence="1">
    <location>
        <begin position="161"/>
        <end position="188"/>
    </location>
</feature>
<evidence type="ECO:0000256" key="1">
    <source>
        <dbReference type="SAM" id="MobiDB-lite"/>
    </source>
</evidence>
<evidence type="ECO:0000313" key="3">
    <source>
        <dbReference type="Proteomes" id="UP000276215"/>
    </source>
</evidence>
<evidence type="ECO:0000313" key="2">
    <source>
        <dbReference type="EMBL" id="RPB00247.1"/>
    </source>
</evidence>
<organism evidence="2 3">
    <name type="scientific">Choiromyces venosus 120613-1</name>
    <dbReference type="NCBI Taxonomy" id="1336337"/>
    <lineage>
        <taxon>Eukaryota</taxon>
        <taxon>Fungi</taxon>
        <taxon>Dikarya</taxon>
        <taxon>Ascomycota</taxon>
        <taxon>Pezizomycotina</taxon>
        <taxon>Pezizomycetes</taxon>
        <taxon>Pezizales</taxon>
        <taxon>Tuberaceae</taxon>
        <taxon>Choiromyces</taxon>
    </lineage>
</organism>
<dbReference type="AlphaFoldDB" id="A0A3N4JPX7"/>
<proteinExistence type="predicted"/>
<protein>
    <submittedName>
        <fullName evidence="2">Uncharacterized protein</fullName>
    </submittedName>
</protein>
<sequence>MPPALYKSTLFNTETDINNYILEPIRSKYWNWEKRKLFMIKNLLSKFVYDEIGIIITNEYHFLNDGRNTDFCIFFVKDQLERQDWIRWWISFSRFLAVGIRGLGLESIDVKDYNYLRQGITLKLLHIASLEWDGIESYIQDAITLRKSFFKSLDILAPSSLVPTEPASSSKTEPENQTPMTIQRPSTPISTSLIQHIPQTLIDDKSLSSGSSLQYDSGSNIQEKFILNDSYIYSHPPPAPHYLLSEPFSVKTLSESKYPDMLNQSRFWSFSHSTSESLTPSTQPPGSQMNELQNVIQNQNTLSRFQGQVELSIYMKSHDLKLVKQ</sequence>
<keyword evidence="3" id="KW-1185">Reference proteome</keyword>
<dbReference type="EMBL" id="ML120382">
    <property type="protein sequence ID" value="RPB00247.1"/>
    <property type="molecule type" value="Genomic_DNA"/>
</dbReference>